<organism evidence="10">
    <name type="scientific">Salpingoeca rosetta (strain ATCC 50818 / BSB-021)</name>
    <dbReference type="NCBI Taxonomy" id="946362"/>
    <lineage>
        <taxon>Eukaryota</taxon>
        <taxon>Choanoflagellata</taxon>
        <taxon>Craspedida</taxon>
        <taxon>Salpingoecidae</taxon>
        <taxon>Salpingoeca</taxon>
    </lineage>
</organism>
<evidence type="ECO:0000259" key="8">
    <source>
        <dbReference type="PROSITE" id="PS50850"/>
    </source>
</evidence>
<dbReference type="KEGG" id="sre:PTSG_07177"/>
<evidence type="ECO:0000256" key="1">
    <source>
        <dbReference type="ARBA" id="ARBA00004141"/>
    </source>
</evidence>
<feature type="transmembrane region" description="Helical" evidence="7">
    <location>
        <begin position="50"/>
        <end position="72"/>
    </location>
</feature>
<dbReference type="InterPro" id="IPR011701">
    <property type="entry name" value="MFS"/>
</dbReference>
<proteinExistence type="predicted"/>
<feature type="region of interest" description="Disordered" evidence="6">
    <location>
        <begin position="224"/>
        <end position="259"/>
    </location>
</feature>
<dbReference type="AlphaFoldDB" id="F2UEA2"/>
<feature type="region of interest" description="Disordered" evidence="6">
    <location>
        <begin position="271"/>
        <end position="394"/>
    </location>
</feature>
<dbReference type="Gene3D" id="1.20.1250.20">
    <property type="entry name" value="MFS general substrate transporter like domains"/>
    <property type="match status" value="2"/>
</dbReference>
<sequence length="687" mass="73372">MKKQATPLPVLKVAIISAVLFANQYSGMVIFPFLAFMTHDFFPELDRTQLGTYAGILGSAFHCGSLAGSIAWGRLADKHGRRPIMLLGILGTLAAIVGFGFSTTFGMAVFFRFLWGALNGNIGVAKAYLSEVCDETNQARGFSVIGLGAGVGRLLGPATGAFLARPAQQFPAMFGDSAFFKKYPYLLPCLVGGIVCIVCFVLAFLFLEETMPRTREQQLHVIASRDGSDHHQHSNSAKHKHARAKRALRKRSRQASRSDVRILDAAHEAGHTSSFAPSTLDEAEAQQQQQRRRQHTRRVGDTGAADAGVFSGDNEPGGAFDGTDGYDDVEVFNHDNTCDYGNSDNSEDDSSDPDSAFHPLLPANGKHQHHRKPRHDSSSSSSSRKSKAAAVQELTPAQELAARTAQSGDTLSPRSVVQLAFDRGVGISTALYGLVAFVSVIAQEVLPLYMLTAAADGGLNLNLQDIGLVVLYAAPAQIFTQVIMFPSLSKRFGYVGLYKFGLTLFTLWIILIPELPRVSPPRQDSALLPATSTSDSSGGNGGGGGGTMSSQHYHHDAPAGAVGASWVHSPVFLPALLFALTQASIVLSFTSTFVLINNSCPPHERGTANGLGQSYAALGRASGPAIGGAIFAWSAGAHRAWPFDYHFVWYVAAAVCVATYCLALRLPESVMLQATGKLGSKRNPTKS</sequence>
<name>F2UEA2_SALR5</name>
<dbReference type="CDD" id="cd17330">
    <property type="entry name" value="MFS_SLC46_TetA_like"/>
    <property type="match status" value="1"/>
</dbReference>
<feature type="transmembrane region" description="Helical" evidence="7">
    <location>
        <begin position="571"/>
        <end position="596"/>
    </location>
</feature>
<evidence type="ECO:0000256" key="2">
    <source>
        <dbReference type="ARBA" id="ARBA00022448"/>
    </source>
</evidence>
<evidence type="ECO:0000313" key="9">
    <source>
        <dbReference type="EMBL" id="EGD74952.1"/>
    </source>
</evidence>
<evidence type="ECO:0000256" key="4">
    <source>
        <dbReference type="ARBA" id="ARBA00022989"/>
    </source>
</evidence>
<dbReference type="InterPro" id="IPR020846">
    <property type="entry name" value="MFS_dom"/>
</dbReference>
<dbReference type="EMBL" id="GL832970">
    <property type="protein sequence ID" value="EGD74952.1"/>
    <property type="molecule type" value="Genomic_DNA"/>
</dbReference>
<reference evidence="9" key="1">
    <citation type="submission" date="2009-08" db="EMBL/GenBank/DDBJ databases">
        <title>Annotation of Salpingoeca rosetta.</title>
        <authorList>
            <consortium name="The Broad Institute Genome Sequencing Platform"/>
            <person name="Russ C."/>
            <person name="Cuomo C."/>
            <person name="Burger G."/>
            <person name="Gray M.W."/>
            <person name="Holland P.W.H."/>
            <person name="King N."/>
            <person name="Lang F.B.F."/>
            <person name="Roger A.J."/>
            <person name="Ruiz-Trillo I."/>
            <person name="Young S.K."/>
            <person name="Zeng Q."/>
            <person name="Gargeya S."/>
            <person name="Alvarado L."/>
            <person name="Berlin A."/>
            <person name="Chapman S.B."/>
            <person name="Chen Z."/>
            <person name="Freedman E."/>
            <person name="Gellesch M."/>
            <person name="Goldberg J."/>
            <person name="Griggs A."/>
            <person name="Gujja S."/>
            <person name="Heilman E."/>
            <person name="Heiman D."/>
            <person name="Howarth C."/>
            <person name="Mehta T."/>
            <person name="Neiman D."/>
            <person name="Pearson M."/>
            <person name="Roberts A."/>
            <person name="Saif S."/>
            <person name="Shea T."/>
            <person name="Shenoy N."/>
            <person name="Sisk P."/>
            <person name="Stolte C."/>
            <person name="Sykes S."/>
            <person name="White J."/>
            <person name="Yandava C."/>
            <person name="Haas B."/>
            <person name="Nusbaum C."/>
            <person name="Birren B."/>
        </authorList>
    </citation>
    <scope>NUCLEOTIDE SEQUENCE [LARGE SCALE GENOMIC DNA]</scope>
    <source>
        <strain evidence="9">ATCC 50818</strain>
    </source>
</reference>
<keyword evidence="10" id="KW-1185">Reference proteome</keyword>
<feature type="region of interest" description="Disordered" evidence="6">
    <location>
        <begin position="523"/>
        <end position="550"/>
    </location>
</feature>
<accession>F2UEA2</accession>
<gene>
    <name evidence="9" type="ORF">PTSG_07177</name>
</gene>
<feature type="transmembrane region" description="Helical" evidence="7">
    <location>
        <begin position="647"/>
        <end position="667"/>
    </location>
</feature>
<feature type="transmembrane region" description="Helical" evidence="7">
    <location>
        <begin position="185"/>
        <end position="207"/>
    </location>
</feature>
<keyword evidence="4 7" id="KW-1133">Transmembrane helix</keyword>
<dbReference type="OMA" id="MNESICG"/>
<evidence type="ECO:0000256" key="7">
    <source>
        <dbReference type="SAM" id="Phobius"/>
    </source>
</evidence>
<keyword evidence="3 7" id="KW-0812">Transmembrane</keyword>
<feature type="domain" description="Major facilitator superfamily (MFS) profile" evidence="8">
    <location>
        <begin position="12"/>
        <end position="671"/>
    </location>
</feature>
<dbReference type="STRING" id="946362.F2UEA2"/>
<dbReference type="PANTHER" id="PTHR23504">
    <property type="entry name" value="MAJOR FACILITATOR SUPERFAMILY DOMAIN-CONTAINING PROTEIN 10"/>
    <property type="match status" value="1"/>
</dbReference>
<dbReference type="OrthoDB" id="10041747at2759"/>
<evidence type="ECO:0000313" key="10">
    <source>
        <dbReference type="Proteomes" id="UP000007799"/>
    </source>
</evidence>
<evidence type="ECO:0000256" key="6">
    <source>
        <dbReference type="SAM" id="MobiDB-lite"/>
    </source>
</evidence>
<dbReference type="PROSITE" id="PS50850">
    <property type="entry name" value="MFS"/>
    <property type="match status" value="1"/>
</dbReference>
<dbReference type="eggNOG" id="KOG2615">
    <property type="taxonomic scope" value="Eukaryota"/>
</dbReference>
<protein>
    <recommendedName>
        <fullName evidence="8">Major facilitator superfamily (MFS) profile domain-containing protein</fullName>
    </recommendedName>
</protein>
<dbReference type="InterPro" id="IPR036259">
    <property type="entry name" value="MFS_trans_sf"/>
</dbReference>
<dbReference type="Proteomes" id="UP000007799">
    <property type="component" value="Unassembled WGS sequence"/>
</dbReference>
<keyword evidence="2" id="KW-0813">Transport</keyword>
<dbReference type="Pfam" id="PF07690">
    <property type="entry name" value="MFS_1"/>
    <property type="match status" value="1"/>
</dbReference>
<evidence type="ECO:0000256" key="5">
    <source>
        <dbReference type="ARBA" id="ARBA00023136"/>
    </source>
</evidence>
<feature type="transmembrane region" description="Helical" evidence="7">
    <location>
        <begin position="492"/>
        <end position="512"/>
    </location>
</feature>
<feature type="transmembrane region" description="Helical" evidence="7">
    <location>
        <begin position="12"/>
        <end position="38"/>
    </location>
</feature>
<feature type="transmembrane region" description="Helical" evidence="7">
    <location>
        <begin position="84"/>
        <end position="111"/>
    </location>
</feature>
<dbReference type="SUPFAM" id="SSF103473">
    <property type="entry name" value="MFS general substrate transporter"/>
    <property type="match status" value="1"/>
</dbReference>
<dbReference type="GO" id="GO:0022857">
    <property type="term" value="F:transmembrane transporter activity"/>
    <property type="evidence" value="ECO:0007669"/>
    <property type="project" value="InterPro"/>
</dbReference>
<comment type="subcellular location">
    <subcellularLocation>
        <location evidence="1">Membrane</location>
        <topology evidence="1">Multi-pass membrane protein</topology>
    </subcellularLocation>
</comment>
<feature type="compositionally biased region" description="Basic residues" evidence="6">
    <location>
        <begin position="236"/>
        <end position="254"/>
    </location>
</feature>
<dbReference type="PANTHER" id="PTHR23504:SF15">
    <property type="entry name" value="MAJOR FACILITATOR SUPERFAMILY (MFS) PROFILE DOMAIN-CONTAINING PROTEIN"/>
    <property type="match status" value="1"/>
</dbReference>
<dbReference type="GeneID" id="16073168"/>
<feature type="transmembrane region" description="Helical" evidence="7">
    <location>
        <begin position="424"/>
        <end position="446"/>
    </location>
</feature>
<dbReference type="InParanoid" id="F2UEA2"/>
<dbReference type="RefSeq" id="XP_004992597.1">
    <property type="nucleotide sequence ID" value="XM_004992540.1"/>
</dbReference>
<dbReference type="GO" id="GO:0016020">
    <property type="term" value="C:membrane"/>
    <property type="evidence" value="ECO:0007669"/>
    <property type="project" value="UniProtKB-SubCell"/>
</dbReference>
<feature type="transmembrane region" description="Helical" evidence="7">
    <location>
        <begin position="466"/>
        <end position="485"/>
    </location>
</feature>
<keyword evidence="5 7" id="KW-0472">Membrane</keyword>
<feature type="transmembrane region" description="Helical" evidence="7">
    <location>
        <begin position="617"/>
        <end position="635"/>
    </location>
</feature>
<feature type="compositionally biased region" description="Gly residues" evidence="6">
    <location>
        <begin position="538"/>
        <end position="547"/>
    </location>
</feature>
<evidence type="ECO:0000256" key="3">
    <source>
        <dbReference type="ARBA" id="ARBA00022692"/>
    </source>
</evidence>